<evidence type="ECO:0000313" key="2">
    <source>
        <dbReference type="EMBL" id="KAF8466466.1"/>
    </source>
</evidence>
<evidence type="ECO:0000313" key="3">
    <source>
        <dbReference type="Proteomes" id="UP000759537"/>
    </source>
</evidence>
<sequence length="412" mass="45778">MALSLKRGRNRVQVRNTPKFLHPAFHHSSTWTAVHCLQRIPACIDEKASNPQTYLPDRSTDTGQPVALGNGTDPRTPSVPLGANGQTYRQNLGGQVDSAGKNVKNSKFSPSLAIDLTENIKGMYRLLDLISESGSNGRVEKVIIAQDSLKRFVNGICSGSYASVTKVDFKALDKFVIKPLGVYGSKVEIVRLLRSLNAVNEDIARLLLAPTELGDSRPALSSGLYVLAAGQVDPIQECHYVIYWPEDSTWNDSATASVCRNRIMFMRYLTKMCDQVIALLSAEHSASIFWGDADGDAKSVDLDTVGDDRLFLYEVAKRNEQEVNIESRPGFKMNSRHISRYAIPANWGRALDPSSFVPTLFHGETAQGFWTVTYVPQAIRSCTYDRYTFTTLSLRQLLRFTVLLLDMMLTIS</sequence>
<proteinExistence type="predicted"/>
<dbReference type="AlphaFoldDB" id="A0A9P5JVC2"/>
<feature type="region of interest" description="Disordered" evidence="1">
    <location>
        <begin position="51"/>
        <end position="84"/>
    </location>
</feature>
<name>A0A9P5JVC2_9AGAM</name>
<reference evidence="2" key="1">
    <citation type="submission" date="2019-10" db="EMBL/GenBank/DDBJ databases">
        <authorList>
            <consortium name="DOE Joint Genome Institute"/>
            <person name="Kuo A."/>
            <person name="Miyauchi S."/>
            <person name="Kiss E."/>
            <person name="Drula E."/>
            <person name="Kohler A."/>
            <person name="Sanchez-Garcia M."/>
            <person name="Andreopoulos B."/>
            <person name="Barry K.W."/>
            <person name="Bonito G."/>
            <person name="Buee M."/>
            <person name="Carver A."/>
            <person name="Chen C."/>
            <person name="Cichocki N."/>
            <person name="Clum A."/>
            <person name="Culley D."/>
            <person name="Crous P.W."/>
            <person name="Fauchery L."/>
            <person name="Girlanda M."/>
            <person name="Hayes R."/>
            <person name="Keri Z."/>
            <person name="LaButti K."/>
            <person name="Lipzen A."/>
            <person name="Lombard V."/>
            <person name="Magnuson J."/>
            <person name="Maillard F."/>
            <person name="Morin E."/>
            <person name="Murat C."/>
            <person name="Nolan M."/>
            <person name="Ohm R."/>
            <person name="Pangilinan J."/>
            <person name="Pereira M."/>
            <person name="Perotto S."/>
            <person name="Peter M."/>
            <person name="Riley R."/>
            <person name="Sitrit Y."/>
            <person name="Stielow B."/>
            <person name="Szollosi G."/>
            <person name="Zifcakova L."/>
            <person name="Stursova M."/>
            <person name="Spatafora J.W."/>
            <person name="Tedersoo L."/>
            <person name="Vaario L.-M."/>
            <person name="Yamada A."/>
            <person name="Yan M."/>
            <person name="Wang P."/>
            <person name="Xu J."/>
            <person name="Bruns T."/>
            <person name="Baldrian P."/>
            <person name="Vilgalys R."/>
            <person name="Henrissat B."/>
            <person name="Grigoriev I.V."/>
            <person name="Hibbett D."/>
            <person name="Nagy L.G."/>
            <person name="Martin F.M."/>
        </authorList>
    </citation>
    <scope>NUCLEOTIDE SEQUENCE</scope>
    <source>
        <strain evidence="2">Prilba</strain>
    </source>
</reference>
<comment type="caution">
    <text evidence="2">The sequence shown here is derived from an EMBL/GenBank/DDBJ whole genome shotgun (WGS) entry which is preliminary data.</text>
</comment>
<protein>
    <submittedName>
        <fullName evidence="2">Uncharacterized protein</fullName>
    </submittedName>
</protein>
<organism evidence="2 3">
    <name type="scientific">Russula ochroleuca</name>
    <dbReference type="NCBI Taxonomy" id="152965"/>
    <lineage>
        <taxon>Eukaryota</taxon>
        <taxon>Fungi</taxon>
        <taxon>Dikarya</taxon>
        <taxon>Basidiomycota</taxon>
        <taxon>Agaricomycotina</taxon>
        <taxon>Agaricomycetes</taxon>
        <taxon>Russulales</taxon>
        <taxon>Russulaceae</taxon>
        <taxon>Russula</taxon>
    </lineage>
</organism>
<gene>
    <name evidence="2" type="ORF">DFH94DRAFT_341386</name>
</gene>
<dbReference type="EMBL" id="WHVB01000041">
    <property type="protein sequence ID" value="KAF8466466.1"/>
    <property type="molecule type" value="Genomic_DNA"/>
</dbReference>
<dbReference type="Proteomes" id="UP000759537">
    <property type="component" value="Unassembled WGS sequence"/>
</dbReference>
<accession>A0A9P5JVC2</accession>
<dbReference type="OrthoDB" id="2343366at2759"/>
<evidence type="ECO:0000256" key="1">
    <source>
        <dbReference type="SAM" id="MobiDB-lite"/>
    </source>
</evidence>
<keyword evidence="3" id="KW-1185">Reference proteome</keyword>
<reference evidence="2" key="2">
    <citation type="journal article" date="2020" name="Nat. Commun.">
        <title>Large-scale genome sequencing of mycorrhizal fungi provides insights into the early evolution of symbiotic traits.</title>
        <authorList>
            <person name="Miyauchi S."/>
            <person name="Kiss E."/>
            <person name="Kuo A."/>
            <person name="Drula E."/>
            <person name="Kohler A."/>
            <person name="Sanchez-Garcia M."/>
            <person name="Morin E."/>
            <person name="Andreopoulos B."/>
            <person name="Barry K.W."/>
            <person name="Bonito G."/>
            <person name="Buee M."/>
            <person name="Carver A."/>
            <person name="Chen C."/>
            <person name="Cichocki N."/>
            <person name="Clum A."/>
            <person name="Culley D."/>
            <person name="Crous P.W."/>
            <person name="Fauchery L."/>
            <person name="Girlanda M."/>
            <person name="Hayes R.D."/>
            <person name="Keri Z."/>
            <person name="LaButti K."/>
            <person name="Lipzen A."/>
            <person name="Lombard V."/>
            <person name="Magnuson J."/>
            <person name="Maillard F."/>
            <person name="Murat C."/>
            <person name="Nolan M."/>
            <person name="Ohm R.A."/>
            <person name="Pangilinan J."/>
            <person name="Pereira M.F."/>
            <person name="Perotto S."/>
            <person name="Peter M."/>
            <person name="Pfister S."/>
            <person name="Riley R."/>
            <person name="Sitrit Y."/>
            <person name="Stielow J.B."/>
            <person name="Szollosi G."/>
            <person name="Zifcakova L."/>
            <person name="Stursova M."/>
            <person name="Spatafora J.W."/>
            <person name="Tedersoo L."/>
            <person name="Vaario L.M."/>
            <person name="Yamada A."/>
            <person name="Yan M."/>
            <person name="Wang P."/>
            <person name="Xu J."/>
            <person name="Bruns T."/>
            <person name="Baldrian P."/>
            <person name="Vilgalys R."/>
            <person name="Dunand C."/>
            <person name="Henrissat B."/>
            <person name="Grigoriev I.V."/>
            <person name="Hibbett D."/>
            <person name="Nagy L.G."/>
            <person name="Martin F.M."/>
        </authorList>
    </citation>
    <scope>NUCLEOTIDE SEQUENCE</scope>
    <source>
        <strain evidence="2">Prilba</strain>
    </source>
</reference>